<evidence type="ECO:0000313" key="2">
    <source>
        <dbReference type="EMBL" id="KFM23001.1"/>
    </source>
</evidence>
<sequence length="172" mass="19330">MAEDWRQAIPPQFAHLADEILSDVRTKWSQLSGGPGVLDSFKAFVAAVDWKEERWLQGLLAVHGMLLLAAILLRHNVAVQAIIFFIAAPLVYFAERLNGLAASHWQRFSSQNYFDAHGIFLSAVLSAPLLLVMFVILVNYLLAASGLLIKMKRRELQYKARKRRAAEAKKGE</sequence>
<dbReference type="EMBL" id="QOKY01000128">
    <property type="protein sequence ID" value="RMZ57405.1"/>
    <property type="molecule type" value="Genomic_DNA"/>
</dbReference>
<dbReference type="Proteomes" id="UP000279271">
    <property type="component" value="Unassembled WGS sequence"/>
</dbReference>
<dbReference type="InterPro" id="IPR026721">
    <property type="entry name" value="TMEM18"/>
</dbReference>
<evidence type="ECO:0000313" key="3">
    <source>
        <dbReference type="EMBL" id="RMZ57405.1"/>
    </source>
</evidence>
<feature type="transmembrane region" description="Helical" evidence="1">
    <location>
        <begin position="119"/>
        <end position="149"/>
    </location>
</feature>
<dbReference type="RefSeq" id="XP_011395868.1">
    <property type="nucleotide sequence ID" value="XM_011397566.1"/>
</dbReference>
<feature type="transmembrane region" description="Helical" evidence="1">
    <location>
        <begin position="77"/>
        <end position="94"/>
    </location>
</feature>
<dbReference type="AlphaFoldDB" id="A0A087SB97"/>
<evidence type="ECO:0000313" key="5">
    <source>
        <dbReference type="Proteomes" id="UP000279271"/>
    </source>
</evidence>
<reference evidence="3" key="3">
    <citation type="submission" date="2018-10" db="EMBL/GenBank/DDBJ databases">
        <authorList>
            <person name="Hovde B."/>
            <person name="Zhang X."/>
        </authorList>
    </citation>
    <scope>NUCLEOTIDE SEQUENCE [LARGE SCALE GENOMIC DNA]</scope>
    <source>
        <strain evidence="3">UTEX 25</strain>
    </source>
</reference>
<keyword evidence="1" id="KW-0472">Membrane</keyword>
<dbReference type="KEGG" id="apro:F751_0359"/>
<dbReference type="Proteomes" id="UP000028924">
    <property type="component" value="Unassembled WGS sequence"/>
</dbReference>
<dbReference type="GeneID" id="23611750"/>
<keyword evidence="4" id="KW-1185">Reference proteome</keyword>
<name>A0A087SB97_AUXPR</name>
<dbReference type="EMBL" id="KL662085">
    <property type="protein sequence ID" value="KFM23001.1"/>
    <property type="molecule type" value="Genomic_DNA"/>
</dbReference>
<dbReference type="Pfam" id="PF14770">
    <property type="entry name" value="TMEM18"/>
    <property type="match status" value="1"/>
</dbReference>
<evidence type="ECO:0000313" key="4">
    <source>
        <dbReference type="Proteomes" id="UP000028924"/>
    </source>
</evidence>
<reference evidence="5" key="2">
    <citation type="journal article" date="2018" name="Algal Res.">
        <title>Characterization of plant carbon substrate utilization by Auxenochlorella protothecoides.</title>
        <authorList>
            <person name="Vogler B.W."/>
            <person name="Starkenburg S.R."/>
            <person name="Sudasinghe N."/>
            <person name="Schambach J.Y."/>
            <person name="Rollin J.A."/>
            <person name="Pattathil S."/>
            <person name="Barry A.N."/>
        </authorList>
    </citation>
    <scope>NUCLEOTIDE SEQUENCE [LARGE SCALE GENOMIC DNA]</scope>
    <source>
        <strain evidence="5">UTEX 25</strain>
    </source>
</reference>
<dbReference type="eggNOG" id="ENOG502RZ4T">
    <property type="taxonomic scope" value="Eukaryota"/>
</dbReference>
<gene>
    <name evidence="3" type="ORF">APUTEX25_004239</name>
    <name evidence="2" type="ORF">F751_0359</name>
</gene>
<evidence type="ECO:0000256" key="1">
    <source>
        <dbReference type="SAM" id="Phobius"/>
    </source>
</evidence>
<proteinExistence type="predicted"/>
<accession>A0A087SB97</accession>
<keyword evidence="1" id="KW-1133">Transmembrane helix</keyword>
<keyword evidence="1 2" id="KW-0812">Transmembrane</keyword>
<reference evidence="3" key="4">
    <citation type="submission" date="2018-11" db="EMBL/GenBank/DDBJ databases">
        <title>Characterization of plant carbon substrate utilization by Auxenochlorella protothecoides.</title>
        <authorList>
            <person name="Vogler B.W."/>
            <person name="Starkenburg S.R."/>
            <person name="Sudasinghe N."/>
            <person name="Schambach J.Y."/>
            <person name="Rollin J.A."/>
            <person name="Pattathil S."/>
            <person name="Barry A.N."/>
        </authorList>
    </citation>
    <scope>NUCLEOTIDE SEQUENCE [LARGE SCALE GENOMIC DNA]</scope>
    <source>
        <strain evidence="3">UTEX 25</strain>
    </source>
</reference>
<organism evidence="2 4">
    <name type="scientific">Auxenochlorella protothecoides</name>
    <name type="common">Green microalga</name>
    <name type="synonym">Chlorella protothecoides</name>
    <dbReference type="NCBI Taxonomy" id="3075"/>
    <lineage>
        <taxon>Eukaryota</taxon>
        <taxon>Viridiplantae</taxon>
        <taxon>Chlorophyta</taxon>
        <taxon>core chlorophytes</taxon>
        <taxon>Trebouxiophyceae</taxon>
        <taxon>Chlorellales</taxon>
        <taxon>Chlorellaceae</taxon>
        <taxon>Auxenochlorella</taxon>
    </lineage>
</organism>
<reference evidence="2 4" key="1">
    <citation type="journal article" date="2014" name="BMC Genomics">
        <title>Oil accumulation mechanisms of the oleaginous microalga Chlorella protothecoides revealed through its genome, transcriptomes, and proteomes.</title>
        <authorList>
            <person name="Gao C."/>
            <person name="Wang Y."/>
            <person name="Shen Y."/>
            <person name="Yan D."/>
            <person name="He X."/>
            <person name="Dai J."/>
            <person name="Wu Q."/>
        </authorList>
    </citation>
    <scope>NUCLEOTIDE SEQUENCE [LARGE SCALE GENOMIC DNA]</scope>
    <source>
        <strain evidence="2 4">0710</strain>
    </source>
</reference>
<protein>
    <submittedName>
        <fullName evidence="2">Transmembrane protein 18</fullName>
    </submittedName>
</protein>
<dbReference type="OrthoDB" id="411535at2759"/>